<evidence type="ECO:0000313" key="2">
    <source>
        <dbReference type="Proteomes" id="UP000502041"/>
    </source>
</evidence>
<reference evidence="1 2" key="1">
    <citation type="submission" date="2020-04" db="EMBL/GenBank/DDBJ databases">
        <title>Complete genome of a Psychrophilic, Marine, Gas Vacuolate Bacterium Polaromonas vacuolata KCTC 22033T.</title>
        <authorList>
            <person name="Hwang K."/>
            <person name="Kim K.M."/>
        </authorList>
    </citation>
    <scope>NUCLEOTIDE SEQUENCE [LARGE SCALE GENOMIC DNA]</scope>
    <source>
        <strain evidence="1 2">KCTC 22033</strain>
    </source>
</reference>
<sequence length="39" mass="4376">MTINTLIKELGQNFNIPELTLGGFKLEVQPYADRTLTVP</sequence>
<dbReference type="AlphaFoldDB" id="A0A6H2HE15"/>
<proteinExistence type="predicted"/>
<dbReference type="Proteomes" id="UP000502041">
    <property type="component" value="Chromosome"/>
</dbReference>
<organism evidence="1 2">
    <name type="scientific">Polaromonas vacuolata</name>
    <dbReference type="NCBI Taxonomy" id="37448"/>
    <lineage>
        <taxon>Bacteria</taxon>
        <taxon>Pseudomonadati</taxon>
        <taxon>Pseudomonadota</taxon>
        <taxon>Betaproteobacteria</taxon>
        <taxon>Burkholderiales</taxon>
        <taxon>Comamonadaceae</taxon>
        <taxon>Polaromonas</taxon>
    </lineage>
</organism>
<evidence type="ECO:0000313" key="1">
    <source>
        <dbReference type="EMBL" id="QJC58070.1"/>
    </source>
</evidence>
<accession>A0A6H2HE15</accession>
<protein>
    <submittedName>
        <fullName evidence="1">Uncharacterized protein</fullName>
    </submittedName>
</protein>
<dbReference type="KEGG" id="pvac:HC248_03407"/>
<keyword evidence="2" id="KW-1185">Reference proteome</keyword>
<gene>
    <name evidence="1" type="ORF">HC248_03407</name>
</gene>
<name>A0A6H2HE15_9BURK</name>
<dbReference type="EMBL" id="CP051461">
    <property type="protein sequence ID" value="QJC58070.1"/>
    <property type="molecule type" value="Genomic_DNA"/>
</dbReference>